<name>A0A939J4C6_9HYPH</name>
<dbReference type="Gene3D" id="3.40.50.300">
    <property type="entry name" value="P-loop containing nucleotide triphosphate hydrolases"/>
    <property type="match status" value="1"/>
</dbReference>
<organism evidence="1 2">
    <name type="scientific">Roseibium aggregatum</name>
    <dbReference type="NCBI Taxonomy" id="187304"/>
    <lineage>
        <taxon>Bacteria</taxon>
        <taxon>Pseudomonadati</taxon>
        <taxon>Pseudomonadota</taxon>
        <taxon>Alphaproteobacteria</taxon>
        <taxon>Hyphomicrobiales</taxon>
        <taxon>Stappiaceae</taxon>
        <taxon>Roseibium</taxon>
    </lineage>
</organism>
<proteinExistence type="predicted"/>
<evidence type="ECO:0000313" key="1">
    <source>
        <dbReference type="EMBL" id="MBN9670559.1"/>
    </source>
</evidence>
<comment type="caution">
    <text evidence="1">The sequence shown here is derived from an EMBL/GenBank/DDBJ whole genome shotgun (WGS) entry which is preliminary data.</text>
</comment>
<evidence type="ECO:0000313" key="2">
    <source>
        <dbReference type="Proteomes" id="UP000664096"/>
    </source>
</evidence>
<protein>
    <recommendedName>
        <fullName evidence="3">Sulfotransferase domain-containing protein</fullName>
    </recommendedName>
</protein>
<dbReference type="AlphaFoldDB" id="A0A939J4C6"/>
<evidence type="ECO:0008006" key="3">
    <source>
        <dbReference type="Google" id="ProtNLM"/>
    </source>
</evidence>
<dbReference type="InterPro" id="IPR027417">
    <property type="entry name" value="P-loop_NTPase"/>
</dbReference>
<dbReference type="Proteomes" id="UP000664096">
    <property type="component" value="Unassembled WGS sequence"/>
</dbReference>
<sequence length="345" mass="39735">MRPKIILHVGPHKTGSTYLQKRLTENRGHLEDLGVFIPSTGWGTTGHHQLVDVLRGWLPVSEECSLNALKFEISGHDLSLITSENFIFLNEQQLRVFRDLFRGYDIEVVFFLRHPANVWPSHWQELIKHGADTTFAEYMLCIFGLSSLVDVSPVMPRLQIRRLSEVFGIGSLKIISYENLLEAEEDFFEFFWRSILRKPDRAFAGDRELVNKSFAADHVEMVRQLNTTYLLERGQSPGTALRRAYEVSLRDRDPAGPFKAFVEEFRENAASLRLSSDLPIMAEIFEDLAGEFGSVIVNRHTDKQILKRPVGERMVTYGSRDWILRSGQSSYVREIYSKLVRDLNE</sequence>
<accession>A0A939J4C6</accession>
<dbReference type="EMBL" id="JAEKJZ010000001">
    <property type="protein sequence ID" value="MBN9670559.1"/>
    <property type="molecule type" value="Genomic_DNA"/>
</dbReference>
<gene>
    <name evidence="1" type="ORF">JF539_09445</name>
</gene>
<reference evidence="1" key="1">
    <citation type="submission" date="2020-12" db="EMBL/GenBank/DDBJ databases">
        <title>Oil enriched cultivation method for isolating marine PHA-producing bacteria.</title>
        <authorList>
            <person name="Zheng W."/>
            <person name="Yu S."/>
            <person name="Huang Y."/>
        </authorList>
    </citation>
    <scope>NUCLEOTIDE SEQUENCE</scope>
    <source>
        <strain evidence="1">SY-2-12</strain>
    </source>
</reference>
<dbReference type="SUPFAM" id="SSF52540">
    <property type="entry name" value="P-loop containing nucleoside triphosphate hydrolases"/>
    <property type="match status" value="1"/>
</dbReference>
<dbReference type="RefSeq" id="WP_207140036.1">
    <property type="nucleotide sequence ID" value="NZ_JAEKJZ010000001.1"/>
</dbReference>